<evidence type="ECO:0000256" key="1">
    <source>
        <dbReference type="ARBA" id="ARBA00005085"/>
    </source>
</evidence>
<dbReference type="STRING" id="638301.HMPREF0444_0977"/>
<dbReference type="AlphaFoldDB" id="C8NGD2"/>
<protein>
    <recommendedName>
        <fullName evidence="3">lipoate--protein ligase</fullName>
        <ecNumber evidence="3">6.3.1.20</ecNumber>
    </recommendedName>
</protein>
<dbReference type="GO" id="GO:0005737">
    <property type="term" value="C:cytoplasm"/>
    <property type="evidence" value="ECO:0007669"/>
    <property type="project" value="TreeGrafter"/>
</dbReference>
<accession>C8NGD2</accession>
<dbReference type="NCBIfam" id="TIGR00545">
    <property type="entry name" value="lipoyltrans"/>
    <property type="match status" value="1"/>
</dbReference>
<comment type="pathway">
    <text evidence="1">Protein modification; protein lipoylation via exogenous pathway; protein N(6)-(lipoyl)lysine from lipoate: step 2/2.</text>
</comment>
<dbReference type="InterPro" id="IPR004562">
    <property type="entry name" value="LipoylTrfase_LipoateP_Ligase"/>
</dbReference>
<evidence type="ECO:0000256" key="4">
    <source>
        <dbReference type="ARBA" id="ARBA00022598"/>
    </source>
</evidence>
<dbReference type="CDD" id="cd16443">
    <property type="entry name" value="LplA"/>
    <property type="match status" value="1"/>
</dbReference>
<dbReference type="PROSITE" id="PS51733">
    <property type="entry name" value="BPL_LPL_CATALYTIC"/>
    <property type="match status" value="1"/>
</dbReference>
<dbReference type="EC" id="6.3.1.20" evidence="3"/>
<dbReference type="Proteomes" id="UP000005926">
    <property type="component" value="Unassembled WGS sequence"/>
</dbReference>
<keyword evidence="4 9" id="KW-0436">Ligase</keyword>
<dbReference type="Pfam" id="PF10437">
    <property type="entry name" value="Lip_prot_lig_C"/>
    <property type="match status" value="1"/>
</dbReference>
<dbReference type="UniPathway" id="UPA00537">
    <property type="reaction ID" value="UER00594"/>
</dbReference>
<evidence type="ECO:0000259" key="8">
    <source>
        <dbReference type="PROSITE" id="PS51733"/>
    </source>
</evidence>
<dbReference type="RefSeq" id="WP_005607025.1">
    <property type="nucleotide sequence ID" value="NZ_CP102283.1"/>
</dbReference>
<gene>
    <name evidence="9" type="primary">lplA2</name>
    <name evidence="9" type="ORF">HMPREF0444_0977</name>
</gene>
<dbReference type="SUPFAM" id="SSF82649">
    <property type="entry name" value="SufE/NifU"/>
    <property type="match status" value="1"/>
</dbReference>
<organism evidence="9 10">
    <name type="scientific">Granulicatella adiacens ATCC 49175</name>
    <dbReference type="NCBI Taxonomy" id="638301"/>
    <lineage>
        <taxon>Bacteria</taxon>
        <taxon>Bacillati</taxon>
        <taxon>Bacillota</taxon>
        <taxon>Bacilli</taxon>
        <taxon>Lactobacillales</taxon>
        <taxon>Carnobacteriaceae</taxon>
        <taxon>Granulicatella</taxon>
    </lineage>
</organism>
<dbReference type="SUPFAM" id="SSF55681">
    <property type="entry name" value="Class II aaRS and biotin synthetases"/>
    <property type="match status" value="1"/>
</dbReference>
<dbReference type="GO" id="GO:0005524">
    <property type="term" value="F:ATP binding"/>
    <property type="evidence" value="ECO:0007669"/>
    <property type="project" value="UniProtKB-KW"/>
</dbReference>
<dbReference type="GeneID" id="78412687"/>
<dbReference type="PANTHER" id="PTHR12561">
    <property type="entry name" value="LIPOATE-PROTEIN LIGASE"/>
    <property type="match status" value="1"/>
</dbReference>
<comment type="pathway">
    <text evidence="2">Protein modification; protein lipoylation via exogenous pathway; protein N(6)-(lipoyl)lysine from lipoate: step 1/2.</text>
</comment>
<evidence type="ECO:0000256" key="2">
    <source>
        <dbReference type="ARBA" id="ARBA00005124"/>
    </source>
</evidence>
<feature type="domain" description="BPL/LPL catalytic" evidence="8">
    <location>
        <begin position="31"/>
        <end position="222"/>
    </location>
</feature>
<evidence type="ECO:0000313" key="9">
    <source>
        <dbReference type="EMBL" id="EEW37344.1"/>
    </source>
</evidence>
<dbReference type="Gene3D" id="3.30.930.10">
    <property type="entry name" value="Bira Bifunctional Protein, Domain 2"/>
    <property type="match status" value="1"/>
</dbReference>
<keyword evidence="10" id="KW-1185">Reference proteome</keyword>
<keyword evidence="5" id="KW-0547">Nucleotide-binding</keyword>
<evidence type="ECO:0000313" key="10">
    <source>
        <dbReference type="Proteomes" id="UP000005926"/>
    </source>
</evidence>
<comment type="caution">
    <text evidence="9">The sequence shown here is derived from an EMBL/GenBank/DDBJ whole genome shotgun (WGS) entry which is preliminary data.</text>
</comment>
<comment type="catalytic activity">
    <reaction evidence="7">
        <text>L-lysyl-[lipoyl-carrier protein] + (R)-lipoate + ATP = N(6)-[(R)-lipoyl]-L-lysyl-[lipoyl-carrier protein] + AMP + diphosphate + H(+)</text>
        <dbReference type="Rhea" id="RHEA:49288"/>
        <dbReference type="Rhea" id="RHEA-COMP:10500"/>
        <dbReference type="Rhea" id="RHEA-COMP:10502"/>
        <dbReference type="ChEBI" id="CHEBI:15378"/>
        <dbReference type="ChEBI" id="CHEBI:29969"/>
        <dbReference type="ChEBI" id="CHEBI:30616"/>
        <dbReference type="ChEBI" id="CHEBI:33019"/>
        <dbReference type="ChEBI" id="CHEBI:83088"/>
        <dbReference type="ChEBI" id="CHEBI:83099"/>
        <dbReference type="ChEBI" id="CHEBI:456215"/>
        <dbReference type="EC" id="6.3.1.20"/>
    </reaction>
</comment>
<dbReference type="FunFam" id="3.30.930.10:FF:000072">
    <property type="entry name" value="Lipoate--protein ligase"/>
    <property type="match status" value="1"/>
</dbReference>
<dbReference type="GO" id="GO:0009249">
    <property type="term" value="P:protein lipoylation"/>
    <property type="evidence" value="ECO:0007669"/>
    <property type="project" value="InterPro"/>
</dbReference>
<evidence type="ECO:0000256" key="3">
    <source>
        <dbReference type="ARBA" id="ARBA00012367"/>
    </source>
</evidence>
<dbReference type="EMBL" id="ACKZ01000017">
    <property type="protein sequence ID" value="EEW37344.1"/>
    <property type="molecule type" value="Genomic_DNA"/>
</dbReference>
<keyword evidence="9" id="KW-0808">Transferase</keyword>
<dbReference type="GO" id="GO:0016979">
    <property type="term" value="F:lipoate-protein ligase activity"/>
    <property type="evidence" value="ECO:0007669"/>
    <property type="project" value="UniProtKB-EC"/>
</dbReference>
<evidence type="ECO:0000256" key="6">
    <source>
        <dbReference type="ARBA" id="ARBA00022840"/>
    </source>
</evidence>
<proteinExistence type="predicted"/>
<dbReference type="Gene3D" id="3.30.390.50">
    <property type="entry name" value="CO dehydrogenase flavoprotein, C-terminal domain"/>
    <property type="match status" value="1"/>
</dbReference>
<dbReference type="InterPro" id="IPR045864">
    <property type="entry name" value="aa-tRNA-synth_II/BPL/LPL"/>
</dbReference>
<dbReference type="eggNOG" id="COG0095">
    <property type="taxonomic scope" value="Bacteria"/>
</dbReference>
<dbReference type="GO" id="GO:0017118">
    <property type="term" value="F:lipoyltransferase activity"/>
    <property type="evidence" value="ECO:0007669"/>
    <property type="project" value="TreeGrafter"/>
</dbReference>
<sequence>MFYVKNQRNGKEIYDATTNLAIEYFLLNEKKLDEPILLFYINENAIIIGKNQNTIEEINQDGVDKLGVQVVRRFSGGGAVYHDMGNICFCFITEDDGDSFRDFGKFTEPVIEALHKMGATGAELQGRNDLLIDGKKFSGNAMYSNNGRLTAHGTLMLDLDVSILPQILRPKQEKIESKGIKSVRSRVTNIKPYLAPEYQDLDILQFREVLLKNIFNVEDTSTIKEYVLTDEDWVRVEELRRKYFNNPDWNYGKNPKFEFKQSKRTPAGQIEFSLNVEKNAIKDIKINGDFFGLGEISDVEKALVGVGYNREDLTKAFEAIDIRRYFGNVTVDILVNLLLGVEE</sequence>
<dbReference type="InterPro" id="IPR004143">
    <property type="entry name" value="BPL_LPL_catalytic"/>
</dbReference>
<evidence type="ECO:0000256" key="7">
    <source>
        <dbReference type="ARBA" id="ARBA00048037"/>
    </source>
</evidence>
<dbReference type="Pfam" id="PF21948">
    <property type="entry name" value="LplA-B_cat"/>
    <property type="match status" value="1"/>
</dbReference>
<dbReference type="HOGENOM" id="CLU_022986_0_2_9"/>
<dbReference type="InterPro" id="IPR019491">
    <property type="entry name" value="Lipoate_protein_ligase_C"/>
</dbReference>
<reference evidence="9 10" key="1">
    <citation type="submission" date="2009-08" db="EMBL/GenBank/DDBJ databases">
        <authorList>
            <person name="Muzny D."/>
            <person name="Qin X."/>
            <person name="Deng J."/>
            <person name="Jiang H."/>
            <person name="Liu Y."/>
            <person name="Qu J."/>
            <person name="Song X.-Z."/>
            <person name="Zhang L."/>
            <person name="Thornton R."/>
            <person name="Coyle M."/>
            <person name="Francisco L."/>
            <person name="Jackson L."/>
            <person name="Javaid M."/>
            <person name="Korchina V."/>
            <person name="Kovar C."/>
            <person name="Mata R."/>
            <person name="Mathew T."/>
            <person name="Ngo R."/>
            <person name="Nguyen L."/>
            <person name="Nguyen N."/>
            <person name="Okwuonu G."/>
            <person name="Ongeri F."/>
            <person name="Pham C."/>
            <person name="Simmons D."/>
            <person name="Wilczek-Boney K."/>
            <person name="Hale W."/>
            <person name="Jakkamsetti A."/>
            <person name="Pham P."/>
            <person name="Ruth R."/>
            <person name="San Lucas F."/>
            <person name="Warren J."/>
            <person name="Zhang J."/>
            <person name="Zhao Z."/>
            <person name="Zhou C."/>
            <person name="Zhu D."/>
            <person name="Lee S."/>
            <person name="Bess C."/>
            <person name="Blankenburg K."/>
            <person name="Forbes L."/>
            <person name="Fu Q."/>
            <person name="Gubbala S."/>
            <person name="Hirani K."/>
            <person name="Jayaseelan J.C."/>
            <person name="Lara F."/>
            <person name="Munidasa M."/>
            <person name="Palculict T."/>
            <person name="Patil S."/>
            <person name="Pu L.-L."/>
            <person name="Saada N."/>
            <person name="Tang L."/>
            <person name="Weissenberger G."/>
            <person name="Zhu Y."/>
            <person name="Hemphill L."/>
            <person name="Shang Y."/>
            <person name="Youmans B."/>
            <person name="Ayvaz T."/>
            <person name="Ross M."/>
            <person name="Santibanez J."/>
            <person name="Aqrawi P."/>
            <person name="Gross S."/>
            <person name="Joshi V."/>
            <person name="Fowler G."/>
            <person name="Nazareth L."/>
            <person name="Reid J."/>
            <person name="Worley K."/>
            <person name="Petrosino J."/>
            <person name="Highlander S."/>
            <person name="Gibbs R."/>
        </authorList>
    </citation>
    <scope>NUCLEOTIDE SEQUENCE [LARGE SCALE GENOMIC DNA]</scope>
    <source>
        <strain evidence="9 10">ATCC 49175</strain>
    </source>
</reference>
<evidence type="ECO:0000256" key="5">
    <source>
        <dbReference type="ARBA" id="ARBA00022741"/>
    </source>
</evidence>
<name>C8NGD2_9LACT</name>
<dbReference type="PANTHER" id="PTHR12561:SF3">
    <property type="entry name" value="LIPOYLTRANSFERASE 1, MITOCHONDRIAL"/>
    <property type="match status" value="1"/>
</dbReference>
<keyword evidence="6" id="KW-0067">ATP-binding</keyword>